<evidence type="ECO:0000256" key="1">
    <source>
        <dbReference type="SAM" id="MobiDB-lite"/>
    </source>
</evidence>
<organism evidence="2 3">
    <name type="scientific">Lithocarpus litseifolius</name>
    <dbReference type="NCBI Taxonomy" id="425828"/>
    <lineage>
        <taxon>Eukaryota</taxon>
        <taxon>Viridiplantae</taxon>
        <taxon>Streptophyta</taxon>
        <taxon>Embryophyta</taxon>
        <taxon>Tracheophyta</taxon>
        <taxon>Spermatophyta</taxon>
        <taxon>Magnoliopsida</taxon>
        <taxon>eudicotyledons</taxon>
        <taxon>Gunneridae</taxon>
        <taxon>Pentapetalae</taxon>
        <taxon>rosids</taxon>
        <taxon>fabids</taxon>
        <taxon>Fagales</taxon>
        <taxon>Fagaceae</taxon>
        <taxon>Lithocarpus</taxon>
    </lineage>
</organism>
<dbReference type="Proteomes" id="UP001459277">
    <property type="component" value="Unassembled WGS sequence"/>
</dbReference>
<accession>A0AAW2BM98</accession>
<comment type="caution">
    <text evidence="2">The sequence shown here is derived from an EMBL/GenBank/DDBJ whole genome shotgun (WGS) entry which is preliminary data.</text>
</comment>
<gene>
    <name evidence="2" type="ORF">SO802_031218</name>
</gene>
<evidence type="ECO:0000313" key="2">
    <source>
        <dbReference type="EMBL" id="KAK9986267.1"/>
    </source>
</evidence>
<feature type="compositionally biased region" description="Basic and acidic residues" evidence="1">
    <location>
        <begin position="55"/>
        <end position="68"/>
    </location>
</feature>
<reference evidence="2 3" key="1">
    <citation type="submission" date="2024-01" db="EMBL/GenBank/DDBJ databases">
        <title>A telomere-to-telomere, gap-free genome of sweet tea (Lithocarpus litseifolius).</title>
        <authorList>
            <person name="Zhou J."/>
        </authorList>
    </citation>
    <scope>NUCLEOTIDE SEQUENCE [LARGE SCALE GENOMIC DNA]</scope>
    <source>
        <strain evidence="2">Zhou-2022a</strain>
        <tissue evidence="2">Leaf</tissue>
    </source>
</reference>
<feature type="region of interest" description="Disordered" evidence="1">
    <location>
        <begin position="47"/>
        <end position="68"/>
    </location>
</feature>
<keyword evidence="3" id="KW-1185">Reference proteome</keyword>
<proteinExistence type="predicted"/>
<protein>
    <submittedName>
        <fullName evidence="2">Uncharacterized protein</fullName>
    </submittedName>
</protein>
<sequence length="68" mass="7704">MCDDEWVKKVMIDDTVVVDFQLRLFQAQLPLPKPVLAVLHLGWTVHQGHSKSTPRHGDSTTKKKAEPV</sequence>
<dbReference type="EMBL" id="JAZDWU010000011">
    <property type="protein sequence ID" value="KAK9986267.1"/>
    <property type="molecule type" value="Genomic_DNA"/>
</dbReference>
<evidence type="ECO:0000313" key="3">
    <source>
        <dbReference type="Proteomes" id="UP001459277"/>
    </source>
</evidence>
<name>A0AAW2BM98_9ROSI</name>
<dbReference type="AlphaFoldDB" id="A0AAW2BM98"/>